<evidence type="ECO:0000259" key="1">
    <source>
        <dbReference type="Pfam" id="PF04194"/>
    </source>
</evidence>
<name>A0A1U7LTQ6_NEOID</name>
<dbReference type="GO" id="GO:0005737">
    <property type="term" value="C:cytoplasm"/>
    <property type="evidence" value="ECO:0007669"/>
    <property type="project" value="InterPro"/>
</dbReference>
<comment type="caution">
    <text evidence="2">The sequence shown here is derived from an EMBL/GenBank/DDBJ whole genome shotgun (WGS) entry which is preliminary data.</text>
</comment>
<proteinExistence type="predicted"/>
<sequence length="334" mass="37843">MPRNFLPPSLGFVQGPLPENEVVDIYANFLGGSPVWVDNTKPPDGTLSTCSFCNSHLVLLVQLYVPVGDRYDRIVYVFCCKEVNCHRRPGSFCVFRRTRRSKRHPFVHEKATQSFSQPGTTIFDSNNSGPSLSNPFVLSNNSNTFTSTSHLKREIEILSTITKSLTQSLNITSTTQTHPAHSDSRVTWSKSVQSYPCNLLYFEDIPAETSHNTKYSLPCLDETSNDEWAGESYEKSGNFDKEFQNFTSFVSKNPSQCIHYNINATPRHFSNQWRGTLIPACPCGSNRRFEFQIMPRAVDLLDETIDWGTIIIATCAANCSTEHMYAMEWVLIEY</sequence>
<dbReference type="OrthoDB" id="443682at2759"/>
<evidence type="ECO:0000313" key="2">
    <source>
        <dbReference type="EMBL" id="OLL26050.1"/>
    </source>
</evidence>
<dbReference type="AlphaFoldDB" id="A0A1U7LTQ6"/>
<dbReference type="PANTHER" id="PTHR47524:SF1">
    <property type="entry name" value="20S RRNA ACCUMULATION PROTEIN 4"/>
    <property type="match status" value="1"/>
</dbReference>
<dbReference type="EMBL" id="LXFE01000247">
    <property type="protein sequence ID" value="OLL26050.1"/>
    <property type="molecule type" value="Genomic_DNA"/>
</dbReference>
<dbReference type="STRING" id="1198029.A0A1U7LTQ6"/>
<evidence type="ECO:0000313" key="3">
    <source>
        <dbReference type="Proteomes" id="UP000186594"/>
    </source>
</evidence>
<dbReference type="OMA" id="LMPKMIL"/>
<keyword evidence="3" id="KW-1185">Reference proteome</keyword>
<gene>
    <name evidence="2" type="ORF">NEOLI_002101</name>
</gene>
<protein>
    <submittedName>
        <fullName evidence="2">Putative 20S rRNA accumulation protein 4</fullName>
    </submittedName>
</protein>
<reference evidence="2 3" key="1">
    <citation type="submission" date="2016-04" db="EMBL/GenBank/DDBJ databases">
        <title>Evolutionary innovation and constraint leading to complex multicellularity in the Ascomycota.</title>
        <authorList>
            <person name="Cisse O."/>
            <person name="Nguyen A."/>
            <person name="Hewitt D.A."/>
            <person name="Jedd G."/>
            <person name="Stajich J.E."/>
        </authorList>
    </citation>
    <scope>NUCLEOTIDE SEQUENCE [LARGE SCALE GENOMIC DNA]</scope>
    <source>
        <strain evidence="2 3">DAH-3</strain>
    </source>
</reference>
<dbReference type="Pfam" id="PF04194">
    <property type="entry name" value="PDCD2_C"/>
    <property type="match status" value="1"/>
</dbReference>
<accession>A0A1U7LTQ6</accession>
<dbReference type="InterPro" id="IPR007320">
    <property type="entry name" value="PDCD2_C"/>
</dbReference>
<feature type="domain" description="Programmed cell death protein 2 C-terminal" evidence="1">
    <location>
        <begin position="240"/>
        <end position="332"/>
    </location>
</feature>
<dbReference type="GO" id="GO:0030490">
    <property type="term" value="P:maturation of SSU-rRNA"/>
    <property type="evidence" value="ECO:0007669"/>
    <property type="project" value="TreeGrafter"/>
</dbReference>
<dbReference type="PANTHER" id="PTHR47524">
    <property type="entry name" value="20S RRNA ACCUMULATION PROTEIN 4"/>
    <property type="match status" value="1"/>
</dbReference>
<organism evidence="2 3">
    <name type="scientific">Neolecta irregularis (strain DAH-3)</name>
    <dbReference type="NCBI Taxonomy" id="1198029"/>
    <lineage>
        <taxon>Eukaryota</taxon>
        <taxon>Fungi</taxon>
        <taxon>Dikarya</taxon>
        <taxon>Ascomycota</taxon>
        <taxon>Taphrinomycotina</taxon>
        <taxon>Neolectales</taxon>
        <taxon>Neolectaceae</taxon>
        <taxon>Neolecta</taxon>
    </lineage>
</organism>
<dbReference type="Proteomes" id="UP000186594">
    <property type="component" value="Unassembled WGS sequence"/>
</dbReference>